<proteinExistence type="predicted"/>
<dbReference type="EMBL" id="BEXB01000001">
    <property type="protein sequence ID" value="GAY74679.1"/>
    <property type="molecule type" value="Genomic_DNA"/>
</dbReference>
<accession>A0A4Y1Z6R5</accession>
<protein>
    <submittedName>
        <fullName evidence="1">Uncharacterized protein</fullName>
    </submittedName>
</protein>
<dbReference type="Proteomes" id="UP000319716">
    <property type="component" value="Unassembled WGS sequence"/>
</dbReference>
<comment type="caution">
    <text evidence="1">The sequence shown here is derived from an EMBL/GenBank/DDBJ whole genome shotgun (WGS) entry which is preliminary data.</text>
</comment>
<organism evidence="1 2">
    <name type="scientific">Sporolactobacillus inulinus</name>
    <dbReference type="NCBI Taxonomy" id="2078"/>
    <lineage>
        <taxon>Bacteria</taxon>
        <taxon>Bacillati</taxon>
        <taxon>Bacillota</taxon>
        <taxon>Bacilli</taxon>
        <taxon>Bacillales</taxon>
        <taxon>Sporolactobacillaceae</taxon>
        <taxon>Sporolactobacillus</taxon>
    </lineage>
</organism>
<name>A0A4Y1Z6R5_9BACL</name>
<evidence type="ECO:0000313" key="2">
    <source>
        <dbReference type="Proteomes" id="UP000319716"/>
    </source>
</evidence>
<sequence length="42" mass="4983">MYVGNGNLKWLKKIEKNNIFFVGSVHVFLRKLKRLDALTFFP</sequence>
<dbReference type="AlphaFoldDB" id="A0A4Y1Z6R5"/>
<evidence type="ECO:0000313" key="1">
    <source>
        <dbReference type="EMBL" id="GAY74679.1"/>
    </source>
</evidence>
<gene>
    <name evidence="1" type="ORF">NBRC111894_233</name>
</gene>
<reference evidence="1 2" key="1">
    <citation type="submission" date="2017-11" db="EMBL/GenBank/DDBJ databases">
        <title>Draft Genome Sequence of Sporolactobacillus inulinus NBRC 111894 Isolated from Koso, a Japanese Sugar-Vegetable Fermented Beverage.</title>
        <authorList>
            <person name="Chiou T.Y."/>
            <person name="Oshima K."/>
            <person name="Suda W."/>
            <person name="Hattori M."/>
            <person name="Takahashi T."/>
        </authorList>
    </citation>
    <scope>NUCLEOTIDE SEQUENCE [LARGE SCALE GENOMIC DNA]</scope>
    <source>
        <strain evidence="1 2">NBRC111894</strain>
    </source>
</reference>